<dbReference type="STRING" id="1249483.LEP1GSC202_3123"/>
<gene>
    <name evidence="5" type="ORF">LEP1GSC202_3123</name>
</gene>
<dbReference type="RefSeq" id="WP_015677994.1">
    <property type="nucleotide sequence ID" value="NZ_AOGX02000024.1"/>
</dbReference>
<proteinExistence type="inferred from homology"/>
<evidence type="ECO:0000313" key="6">
    <source>
        <dbReference type="Proteomes" id="UP000013996"/>
    </source>
</evidence>
<evidence type="ECO:0000256" key="3">
    <source>
        <dbReference type="PROSITE-ProRule" id="PRU00409"/>
    </source>
</evidence>
<dbReference type="PANTHER" id="PTHR23132">
    <property type="entry name" value="D-ALANINE--D-ALANINE LIGASE"/>
    <property type="match status" value="1"/>
</dbReference>
<evidence type="ECO:0000256" key="2">
    <source>
        <dbReference type="ARBA" id="ARBA00022598"/>
    </source>
</evidence>
<dbReference type="Gene3D" id="3.30.1490.20">
    <property type="entry name" value="ATP-grasp fold, A domain"/>
    <property type="match status" value="1"/>
</dbReference>
<comment type="caution">
    <text evidence="5">The sequence shown here is derived from an EMBL/GenBank/DDBJ whole genome shotgun (WGS) entry which is preliminary data.</text>
</comment>
<evidence type="ECO:0000313" key="5">
    <source>
        <dbReference type="EMBL" id="EOQ87964.1"/>
    </source>
</evidence>
<dbReference type="GO" id="GO:0008716">
    <property type="term" value="F:D-alanine-D-alanine ligase activity"/>
    <property type="evidence" value="ECO:0007669"/>
    <property type="project" value="UniProtKB-EC"/>
</dbReference>
<keyword evidence="2 5" id="KW-0436">Ligase</keyword>
<dbReference type="InterPro" id="IPR011095">
    <property type="entry name" value="Dala_Dala_lig_C"/>
</dbReference>
<sequence>MKTVLLACDIHNPKTPKLSQEWESEETIQVMANTIEALGYDVVTLSDATEITSALSGIPKANRGDWIVWNLIEGYLSSSREAYIPALCEYLAIPHTGSDASVQTLTLDKLKTKLFLQSFGIPTTDSQLIREMDAKPDLVFPVFIKPNGEGSSLGISEKNLINSMEEWNVQVPYRLLEYPEILAEPYLSGRELTVAVIGNYGSYQVLPIAYVDTPNGFYHEGIKSKSEFLESLDFGVSQSLKESLETMSIAIAKHLRISGYIRIDYKLEKGIPYLLEVNATPGFSPIYSTLPMLWEKTGKSYSELLQTCLELGFEEYTKHKRFQYGKDQL</sequence>
<dbReference type="AlphaFoldDB" id="A0A5E8H9X5"/>
<comment type="similarity">
    <text evidence="1">Belongs to the D-alanine--D-alanine ligase family.</text>
</comment>
<dbReference type="EMBL" id="AOGX02000024">
    <property type="protein sequence ID" value="EOQ87964.1"/>
    <property type="molecule type" value="Genomic_DNA"/>
</dbReference>
<feature type="domain" description="ATP-grasp" evidence="4">
    <location>
        <begin position="113"/>
        <end position="310"/>
    </location>
</feature>
<dbReference type="Pfam" id="PF07478">
    <property type="entry name" value="Dala_Dala_lig_C"/>
    <property type="match status" value="1"/>
</dbReference>
<dbReference type="InterPro" id="IPR013815">
    <property type="entry name" value="ATP_grasp_subdomain_1"/>
</dbReference>
<dbReference type="SUPFAM" id="SSF56059">
    <property type="entry name" value="Glutathione synthetase ATP-binding domain-like"/>
    <property type="match status" value="1"/>
</dbReference>
<name>A0A5E8H9X5_9LEPT</name>
<keyword evidence="3" id="KW-0547">Nucleotide-binding</keyword>
<dbReference type="GO" id="GO:0046872">
    <property type="term" value="F:metal ion binding"/>
    <property type="evidence" value="ECO:0007669"/>
    <property type="project" value="InterPro"/>
</dbReference>
<dbReference type="InterPro" id="IPR011761">
    <property type="entry name" value="ATP-grasp"/>
</dbReference>
<dbReference type="Gene3D" id="3.30.470.20">
    <property type="entry name" value="ATP-grasp fold, B domain"/>
    <property type="match status" value="1"/>
</dbReference>
<keyword evidence="3" id="KW-0067">ATP-binding</keyword>
<dbReference type="PANTHER" id="PTHR23132:SF23">
    <property type="entry name" value="D-ALANINE--D-ALANINE LIGASE B"/>
    <property type="match status" value="1"/>
</dbReference>
<dbReference type="Proteomes" id="UP000013996">
    <property type="component" value="Unassembled WGS sequence"/>
</dbReference>
<dbReference type="EC" id="6.3.2.4" evidence="5"/>
<dbReference type="OrthoDB" id="9813261at2"/>
<organism evidence="5 6">
    <name type="scientific">Leptospira yanagawae serovar Saopaulo str. Sao Paulo = ATCC 700523</name>
    <dbReference type="NCBI Taxonomy" id="1249483"/>
    <lineage>
        <taxon>Bacteria</taxon>
        <taxon>Pseudomonadati</taxon>
        <taxon>Spirochaetota</taxon>
        <taxon>Spirochaetia</taxon>
        <taxon>Leptospirales</taxon>
        <taxon>Leptospiraceae</taxon>
        <taxon>Leptospira</taxon>
    </lineage>
</organism>
<dbReference type="PROSITE" id="PS50975">
    <property type="entry name" value="ATP_GRASP"/>
    <property type="match status" value="1"/>
</dbReference>
<dbReference type="GO" id="GO:0005524">
    <property type="term" value="F:ATP binding"/>
    <property type="evidence" value="ECO:0007669"/>
    <property type="project" value="UniProtKB-UniRule"/>
</dbReference>
<protein>
    <submittedName>
        <fullName evidence="5">D-alanine--D-alanine ligase C-terminal domain protein</fullName>
        <ecNumber evidence="5">6.3.2.4</ecNumber>
    </submittedName>
</protein>
<reference evidence="5 6" key="1">
    <citation type="submission" date="2013-04" db="EMBL/GenBank/DDBJ databases">
        <authorList>
            <person name="Harkins D.M."/>
            <person name="Durkin A.S."/>
            <person name="Brinkac L.M."/>
            <person name="Haft D.H."/>
            <person name="Selengut J.D."/>
            <person name="Sanka R."/>
            <person name="DePew J."/>
            <person name="Purushe J."/>
            <person name="Hartskeerl R.A."/>
            <person name="Ahmed A."/>
            <person name="van der Linden H."/>
            <person name="Goris M.G.A."/>
            <person name="Vinetz J.M."/>
            <person name="Sutton G.G."/>
            <person name="Nierman W.C."/>
            <person name="Fouts D.E."/>
        </authorList>
    </citation>
    <scope>NUCLEOTIDE SEQUENCE [LARGE SCALE GENOMIC DNA]</scope>
    <source>
        <strain evidence="5 6">Sao Paulo</strain>
    </source>
</reference>
<accession>A0A5E8H9X5</accession>
<evidence type="ECO:0000259" key="4">
    <source>
        <dbReference type="PROSITE" id="PS50975"/>
    </source>
</evidence>
<evidence type="ECO:0000256" key="1">
    <source>
        <dbReference type="ARBA" id="ARBA00010871"/>
    </source>
</evidence>